<dbReference type="EMBL" id="UOGH01000202">
    <property type="protein sequence ID" value="VAX31287.1"/>
    <property type="molecule type" value="Genomic_DNA"/>
</dbReference>
<protein>
    <submittedName>
        <fullName evidence="2">Uncharacterized protein</fullName>
    </submittedName>
</protein>
<keyword evidence="1" id="KW-0472">Membrane</keyword>
<dbReference type="AlphaFoldDB" id="A0A3B1DRG4"/>
<feature type="transmembrane region" description="Helical" evidence="1">
    <location>
        <begin position="6"/>
        <end position="27"/>
    </location>
</feature>
<evidence type="ECO:0000313" key="2">
    <source>
        <dbReference type="EMBL" id="VAX31287.1"/>
    </source>
</evidence>
<keyword evidence="1" id="KW-0812">Transmembrane</keyword>
<organism evidence="2">
    <name type="scientific">hydrothermal vent metagenome</name>
    <dbReference type="NCBI Taxonomy" id="652676"/>
    <lineage>
        <taxon>unclassified sequences</taxon>
        <taxon>metagenomes</taxon>
        <taxon>ecological metagenomes</taxon>
    </lineage>
</organism>
<evidence type="ECO:0000256" key="1">
    <source>
        <dbReference type="SAM" id="Phobius"/>
    </source>
</evidence>
<keyword evidence="1" id="KW-1133">Transmembrane helix</keyword>
<proteinExistence type="predicted"/>
<name>A0A3B1DRG4_9ZZZZ</name>
<accession>A0A3B1DRG4</accession>
<reference evidence="2" key="1">
    <citation type="submission" date="2018-06" db="EMBL/GenBank/DDBJ databases">
        <authorList>
            <person name="Zhirakovskaya E."/>
        </authorList>
    </citation>
    <scope>NUCLEOTIDE SEQUENCE</scope>
</reference>
<gene>
    <name evidence="2" type="ORF">MNBD_NITROSPIRAE02-1051</name>
</gene>
<sequence>MNDLFLTIGIIVAILILFQIVLPKAGLST</sequence>